<proteinExistence type="predicted"/>
<dbReference type="AlphaFoldDB" id="A0A087RV92"/>
<evidence type="ECO:0008006" key="3">
    <source>
        <dbReference type="Google" id="ProtNLM"/>
    </source>
</evidence>
<sequence>MEDGEKRLKQEDCSEDVLGSGILTLTNKRLAFDKTRARMMDFSKHMGDTILDVTLDNVTKTWKEGLLMKKVCFIVKTDEGEKTYKFGVFNTKSWLKSIDEAIKNYKN</sequence>
<dbReference type="Proteomes" id="UP000029387">
    <property type="component" value="Unassembled WGS sequence"/>
</dbReference>
<dbReference type="EMBL" id="JOSZ01000034">
    <property type="protein sequence ID" value="KFM17396.1"/>
    <property type="molecule type" value="Genomic_DNA"/>
</dbReference>
<name>A0A087RV92_9ARCH</name>
<dbReference type="PATRIC" id="fig|1502295.3.peg.1291"/>
<accession>A0A087RV92</accession>
<protein>
    <recommendedName>
        <fullName evidence="3">GRAM domain protein</fullName>
    </recommendedName>
</protein>
<keyword evidence="2" id="KW-1185">Reference proteome</keyword>
<evidence type="ECO:0000313" key="2">
    <source>
        <dbReference type="Proteomes" id="UP000029387"/>
    </source>
</evidence>
<gene>
    <name evidence="1" type="ORF">AAA799P11_01354</name>
</gene>
<organism evidence="1 2">
    <name type="scientific">Marine Group I thaumarchaeote SCGC AAA799-P11</name>
    <dbReference type="NCBI Taxonomy" id="1502295"/>
    <lineage>
        <taxon>Archaea</taxon>
        <taxon>Nitrososphaerota</taxon>
        <taxon>Marine Group I</taxon>
    </lineage>
</organism>
<reference evidence="1 2" key="1">
    <citation type="submission" date="2014-06" db="EMBL/GenBank/DDBJ databases">
        <authorList>
            <person name="Ngugi D.K."/>
            <person name="Blom J."/>
            <person name="Alam I."/>
            <person name="Rashid M."/>
            <person name="Baalawi W."/>
            <person name="Zhang G."/>
            <person name="Hikmawan T."/>
            <person name="Guan Y."/>
            <person name="Antunes A."/>
            <person name="Siam R."/>
            <person name="El-Dorry H."/>
            <person name="Bajic V."/>
            <person name="Stingl U."/>
        </authorList>
    </citation>
    <scope>NUCLEOTIDE SEQUENCE [LARGE SCALE GENOMIC DNA]</scope>
    <source>
        <strain evidence="1">SCGC AAA799-P11</strain>
    </source>
</reference>
<evidence type="ECO:0000313" key="1">
    <source>
        <dbReference type="EMBL" id="KFM17396.1"/>
    </source>
</evidence>
<comment type="caution">
    <text evidence="1">The sequence shown here is derived from an EMBL/GenBank/DDBJ whole genome shotgun (WGS) entry which is preliminary data.</text>
</comment>